<keyword evidence="8" id="KW-0496">Mitochondrion</keyword>
<dbReference type="CDD" id="cd02430">
    <property type="entry name" value="PTH2"/>
    <property type="match status" value="1"/>
</dbReference>
<feature type="region of interest" description="Disordered" evidence="12">
    <location>
        <begin position="232"/>
        <end position="266"/>
    </location>
</feature>
<evidence type="ECO:0000313" key="15">
    <source>
        <dbReference type="WBParaSite" id="TCNE_0000832801-mRNA-1"/>
    </source>
</evidence>
<evidence type="ECO:0000256" key="8">
    <source>
        <dbReference type="ARBA" id="ARBA00023128"/>
    </source>
</evidence>
<accession>A0A183UIK8</accession>
<dbReference type="InterPro" id="IPR002833">
    <property type="entry name" value="PTH2"/>
</dbReference>
<dbReference type="GO" id="GO:0005829">
    <property type="term" value="C:cytosol"/>
    <property type="evidence" value="ECO:0007669"/>
    <property type="project" value="TreeGrafter"/>
</dbReference>
<evidence type="ECO:0000256" key="6">
    <source>
        <dbReference type="ARBA" id="ARBA00022801"/>
    </source>
</evidence>
<dbReference type="Gene3D" id="3.40.1490.10">
    <property type="entry name" value="Bit1"/>
    <property type="match status" value="1"/>
</dbReference>
<dbReference type="InterPro" id="IPR023476">
    <property type="entry name" value="Pep_tRNA_hydro_II_dom_sf"/>
</dbReference>
<comment type="catalytic activity">
    <reaction evidence="11">
        <text>an N-acyl-L-alpha-aminoacyl-tRNA + H2O = an N-acyl-L-amino acid + a tRNA + H(+)</text>
        <dbReference type="Rhea" id="RHEA:54448"/>
        <dbReference type="Rhea" id="RHEA-COMP:10123"/>
        <dbReference type="Rhea" id="RHEA-COMP:13883"/>
        <dbReference type="ChEBI" id="CHEBI:15377"/>
        <dbReference type="ChEBI" id="CHEBI:15378"/>
        <dbReference type="ChEBI" id="CHEBI:59874"/>
        <dbReference type="ChEBI" id="CHEBI:78442"/>
        <dbReference type="ChEBI" id="CHEBI:138191"/>
        <dbReference type="EC" id="3.1.1.29"/>
    </reaction>
</comment>
<dbReference type="Pfam" id="PF01981">
    <property type="entry name" value="PTH2"/>
    <property type="match status" value="1"/>
</dbReference>
<evidence type="ECO:0000256" key="1">
    <source>
        <dbReference type="ARBA" id="ARBA00004434"/>
    </source>
</evidence>
<evidence type="ECO:0000256" key="2">
    <source>
        <dbReference type="ARBA" id="ARBA00008370"/>
    </source>
</evidence>
<gene>
    <name evidence="13" type="ORF">TCNE_LOCUS8328</name>
</gene>
<evidence type="ECO:0000256" key="4">
    <source>
        <dbReference type="ARBA" id="ARBA00022692"/>
    </source>
</evidence>
<name>A0A183UIK8_TOXCA</name>
<feature type="compositionally biased region" description="Polar residues" evidence="12">
    <location>
        <begin position="182"/>
        <end position="192"/>
    </location>
</feature>
<comment type="similarity">
    <text evidence="2">Belongs to the COX16 family.</text>
</comment>
<dbReference type="SUPFAM" id="SSF102462">
    <property type="entry name" value="Peptidyl-tRNA hydrolase II"/>
    <property type="match status" value="1"/>
</dbReference>
<feature type="compositionally biased region" description="Polar residues" evidence="12">
    <location>
        <begin position="232"/>
        <end position="242"/>
    </location>
</feature>
<dbReference type="AlphaFoldDB" id="A0A183UIK8"/>
<keyword evidence="14" id="KW-1185">Reference proteome</keyword>
<dbReference type="EC" id="3.1.1.29" evidence="3"/>
<protein>
    <recommendedName>
        <fullName evidence="3">peptidyl-tRNA hydrolase</fullName>
        <ecNumber evidence="3">3.1.1.29</ecNumber>
    </recommendedName>
</protein>
<comment type="similarity">
    <text evidence="10">Belongs to the PTH2 family.</text>
</comment>
<dbReference type="GO" id="GO:0004045">
    <property type="term" value="F:peptidyl-tRNA hydrolase activity"/>
    <property type="evidence" value="ECO:0007669"/>
    <property type="project" value="UniProtKB-EC"/>
</dbReference>
<feature type="region of interest" description="Disordered" evidence="12">
    <location>
        <begin position="105"/>
        <end position="170"/>
    </location>
</feature>
<evidence type="ECO:0000256" key="9">
    <source>
        <dbReference type="ARBA" id="ARBA00023136"/>
    </source>
</evidence>
<evidence type="ECO:0000256" key="11">
    <source>
        <dbReference type="ARBA" id="ARBA00048707"/>
    </source>
</evidence>
<keyword evidence="4" id="KW-0812">Transmembrane</keyword>
<dbReference type="NCBIfam" id="TIGR00283">
    <property type="entry name" value="arch_pth2"/>
    <property type="match status" value="1"/>
</dbReference>
<dbReference type="GO" id="GO:0005743">
    <property type="term" value="C:mitochondrial inner membrane"/>
    <property type="evidence" value="ECO:0007669"/>
    <property type="project" value="UniProtKB-SubCell"/>
</dbReference>
<keyword evidence="7" id="KW-1133">Transmembrane helix</keyword>
<reference evidence="13 14" key="2">
    <citation type="submission" date="2018-11" db="EMBL/GenBank/DDBJ databases">
        <authorList>
            <consortium name="Pathogen Informatics"/>
        </authorList>
    </citation>
    <scope>NUCLEOTIDE SEQUENCE [LARGE SCALE GENOMIC DNA]</scope>
</reference>
<keyword evidence="6" id="KW-0378">Hydrolase</keyword>
<evidence type="ECO:0000313" key="13">
    <source>
        <dbReference type="EMBL" id="VDM39649.1"/>
    </source>
</evidence>
<evidence type="ECO:0000313" key="14">
    <source>
        <dbReference type="Proteomes" id="UP000050794"/>
    </source>
</evidence>
<dbReference type="PANTHER" id="PTHR12649">
    <property type="entry name" value="PEPTIDYL-TRNA HYDROLASE 2"/>
    <property type="match status" value="1"/>
</dbReference>
<dbReference type="EMBL" id="UYWY01019879">
    <property type="protein sequence ID" value="VDM39649.1"/>
    <property type="molecule type" value="Genomic_DNA"/>
</dbReference>
<evidence type="ECO:0000256" key="7">
    <source>
        <dbReference type="ARBA" id="ARBA00022989"/>
    </source>
</evidence>
<comment type="subcellular location">
    <subcellularLocation>
        <location evidence="1">Mitochondrion inner membrane</location>
        <topology evidence="1">Single-pass membrane protein</topology>
    </subcellularLocation>
</comment>
<reference evidence="15" key="1">
    <citation type="submission" date="2016-06" db="UniProtKB">
        <authorList>
            <consortium name="WormBaseParasite"/>
        </authorList>
    </citation>
    <scope>IDENTIFICATION</scope>
</reference>
<evidence type="ECO:0000256" key="5">
    <source>
        <dbReference type="ARBA" id="ARBA00022792"/>
    </source>
</evidence>
<feature type="compositionally biased region" description="Polar residues" evidence="12">
    <location>
        <begin position="134"/>
        <end position="159"/>
    </location>
</feature>
<dbReference type="PANTHER" id="PTHR12649:SF11">
    <property type="entry name" value="PEPTIDYL-TRNA HYDROLASE 2, MITOCHONDRIAL"/>
    <property type="match status" value="1"/>
</dbReference>
<keyword evidence="5" id="KW-0999">Mitochondrion inner membrane</keyword>
<dbReference type="WBParaSite" id="TCNE_0000832801-mRNA-1">
    <property type="protein sequence ID" value="TCNE_0000832801-mRNA-1"/>
    <property type="gene ID" value="TCNE_0000832801"/>
</dbReference>
<evidence type="ECO:0000256" key="12">
    <source>
        <dbReference type="SAM" id="MobiDB-lite"/>
    </source>
</evidence>
<sequence length="473" mass="50472">MSRIGGWRFVRKGLPFFTIVAGGAFGLCFFQQVRYDFRRSQRIDANLEVLKNDLSGLGVPVKKNVTIESVLKEVEESDTDNWENVRGPREFEDNSEFLQANVHRVGSSGDSSDVPPPPPSAPNTSTVAVLGSDRTPTLASASHTGHQLTFSSTTGSAGTHSIADPSINYDHPVSVSSRSIAEISESNNSQAPVSDPSTSSNSSTTIFASVSSNFADPSLPDFVDTVSLPANPSSHSLASNPTDPVPAESVGVVASGSNTSHPADPEIKEEDLVDPVLLAQILELGFEEPIAILALAKTKGKCLSLLFILFKSSSNYELNTPMGRIDLEHSNESDFESENEEDYAMGGAQSSLPLAQPHKMVFVANMSLKMGAGKLAAQVGHATLGVYRLALRSEEGQRALDAWRLMGEMKVVVKGESTEQLLDMFKQAKDAGLFAYVVSDAGRTQIPAGSRTVLGIFGASQVVDTITGQLKLL</sequence>
<feature type="compositionally biased region" description="Low complexity" evidence="12">
    <location>
        <begin position="194"/>
        <end position="204"/>
    </location>
</feature>
<dbReference type="Pfam" id="PF14138">
    <property type="entry name" value="COX16"/>
    <property type="match status" value="1"/>
</dbReference>
<feature type="region of interest" description="Disordered" evidence="12">
    <location>
        <begin position="182"/>
        <end position="204"/>
    </location>
</feature>
<dbReference type="InterPro" id="IPR020164">
    <property type="entry name" value="Cyt_c_Oxase_assmbl_COX16"/>
</dbReference>
<evidence type="ECO:0000256" key="3">
    <source>
        <dbReference type="ARBA" id="ARBA00013260"/>
    </source>
</evidence>
<proteinExistence type="inferred from homology"/>
<organism evidence="14 15">
    <name type="scientific">Toxocara canis</name>
    <name type="common">Canine roundworm</name>
    <dbReference type="NCBI Taxonomy" id="6265"/>
    <lineage>
        <taxon>Eukaryota</taxon>
        <taxon>Metazoa</taxon>
        <taxon>Ecdysozoa</taxon>
        <taxon>Nematoda</taxon>
        <taxon>Chromadorea</taxon>
        <taxon>Rhabditida</taxon>
        <taxon>Spirurina</taxon>
        <taxon>Ascaridomorpha</taxon>
        <taxon>Ascaridoidea</taxon>
        <taxon>Toxocaridae</taxon>
        <taxon>Toxocara</taxon>
    </lineage>
</organism>
<dbReference type="Proteomes" id="UP000050794">
    <property type="component" value="Unassembled WGS sequence"/>
</dbReference>
<keyword evidence="9" id="KW-0472">Membrane</keyword>
<evidence type="ECO:0000256" key="10">
    <source>
        <dbReference type="ARBA" id="ARBA00038050"/>
    </source>
</evidence>
<dbReference type="FunFam" id="3.40.1490.10:FF:000002">
    <property type="entry name" value="Peptidyl-tRNA hydrolase 2, mitochondrial"/>
    <property type="match status" value="1"/>
</dbReference>